<dbReference type="EMBL" id="CM043015">
    <property type="protein sequence ID" value="KAI4469696.1"/>
    <property type="molecule type" value="Genomic_DNA"/>
</dbReference>
<reference evidence="1" key="1">
    <citation type="submission" date="2022-04" db="EMBL/GenBank/DDBJ databases">
        <title>Chromosome-scale genome assembly of Holotrichia oblita Faldermann.</title>
        <authorList>
            <person name="Rongchong L."/>
        </authorList>
    </citation>
    <scope>NUCLEOTIDE SEQUENCE</scope>
    <source>
        <strain evidence="1">81SQS9</strain>
    </source>
</reference>
<evidence type="ECO:0000313" key="1">
    <source>
        <dbReference type="EMBL" id="KAI4469696.1"/>
    </source>
</evidence>
<sequence>MIKVLIVAVYLAIYASSIVAQTWKVVGGTDAAPAAYPFVVSLRTLSNAHFCGGSILNTKWVLTASHCLVARSSENTLAVAGSNNLNSGGTIITINKFVIHNEYSNETLINDIAIIELSSSLVYSSTIAAVDLNTDDIGAITAILIGWGRLAADAEVPNNLQELTTITMTYAACQEIWDTYATPERICAFIASGKGACEGDSGGPLIDSSNGKQIGITSFIYDDGCAVGYPDVYTRVSSYVDWINDAVEE</sequence>
<comment type="caution">
    <text evidence="1">The sequence shown here is derived from an EMBL/GenBank/DDBJ whole genome shotgun (WGS) entry which is preliminary data.</text>
</comment>
<accession>A0ACB9TSA5</accession>
<gene>
    <name evidence="1" type="ORF">MML48_1g00946</name>
</gene>
<keyword evidence="2" id="KW-1185">Reference proteome</keyword>
<dbReference type="Proteomes" id="UP001056778">
    <property type="component" value="Chromosome 1"/>
</dbReference>
<evidence type="ECO:0000313" key="2">
    <source>
        <dbReference type="Proteomes" id="UP001056778"/>
    </source>
</evidence>
<proteinExistence type="predicted"/>
<name>A0ACB9TSA5_HOLOL</name>
<protein>
    <submittedName>
        <fullName evidence="1">Polyserase-related</fullName>
    </submittedName>
</protein>
<organism evidence="1 2">
    <name type="scientific">Holotrichia oblita</name>
    <name type="common">Chafer beetle</name>
    <dbReference type="NCBI Taxonomy" id="644536"/>
    <lineage>
        <taxon>Eukaryota</taxon>
        <taxon>Metazoa</taxon>
        <taxon>Ecdysozoa</taxon>
        <taxon>Arthropoda</taxon>
        <taxon>Hexapoda</taxon>
        <taxon>Insecta</taxon>
        <taxon>Pterygota</taxon>
        <taxon>Neoptera</taxon>
        <taxon>Endopterygota</taxon>
        <taxon>Coleoptera</taxon>
        <taxon>Polyphaga</taxon>
        <taxon>Scarabaeiformia</taxon>
        <taxon>Scarabaeidae</taxon>
        <taxon>Melolonthinae</taxon>
        <taxon>Holotrichia</taxon>
    </lineage>
</organism>